<name>A0A9E7K8B3_9LILI</name>
<keyword evidence="2" id="KW-1185">Reference proteome</keyword>
<reference evidence="1" key="1">
    <citation type="submission" date="2022-05" db="EMBL/GenBank/DDBJ databases">
        <title>The Musa troglodytarum L. genome provides insights into the mechanism of non-climacteric behaviour and enrichment of carotenoids.</title>
        <authorList>
            <person name="Wang J."/>
        </authorList>
    </citation>
    <scope>NUCLEOTIDE SEQUENCE</scope>
    <source>
        <tissue evidence="1">Leaf</tissue>
    </source>
</reference>
<sequence>MSIISVFAFVGWIRITVKAYRSVVGFVISHGGLLLEVAGDRYSRSVVYGAVVVRDLVTLDSDYCTIMNPVRMDASGG</sequence>
<dbReference type="AlphaFoldDB" id="A0A9E7K8B3"/>
<gene>
    <name evidence="1" type="ORF">MUK42_07728</name>
</gene>
<dbReference type="Proteomes" id="UP001055439">
    <property type="component" value="Chromosome 6"/>
</dbReference>
<evidence type="ECO:0000313" key="1">
    <source>
        <dbReference type="EMBL" id="URE10403.1"/>
    </source>
</evidence>
<organism evidence="1 2">
    <name type="scientific">Musa troglodytarum</name>
    <name type="common">fe'i banana</name>
    <dbReference type="NCBI Taxonomy" id="320322"/>
    <lineage>
        <taxon>Eukaryota</taxon>
        <taxon>Viridiplantae</taxon>
        <taxon>Streptophyta</taxon>
        <taxon>Embryophyta</taxon>
        <taxon>Tracheophyta</taxon>
        <taxon>Spermatophyta</taxon>
        <taxon>Magnoliopsida</taxon>
        <taxon>Liliopsida</taxon>
        <taxon>Zingiberales</taxon>
        <taxon>Musaceae</taxon>
        <taxon>Musa</taxon>
    </lineage>
</organism>
<accession>A0A9E7K8B3</accession>
<protein>
    <submittedName>
        <fullName evidence="1">Uncharacterized protein</fullName>
    </submittedName>
</protein>
<proteinExistence type="predicted"/>
<dbReference type="EMBL" id="CP097508">
    <property type="protein sequence ID" value="URE10403.1"/>
    <property type="molecule type" value="Genomic_DNA"/>
</dbReference>
<evidence type="ECO:0000313" key="2">
    <source>
        <dbReference type="Proteomes" id="UP001055439"/>
    </source>
</evidence>